<gene>
    <name evidence="11" type="ORF">B0T15DRAFT_403144</name>
</gene>
<evidence type="ECO:0000313" key="11">
    <source>
        <dbReference type="EMBL" id="KAK3302783.1"/>
    </source>
</evidence>
<accession>A0AAJ0GMM7</accession>
<dbReference type="InterPro" id="IPR046530">
    <property type="entry name" value="BIM1-like_dom"/>
</dbReference>
<dbReference type="PANTHER" id="PTHR34992">
    <property type="entry name" value="HYPHAL ANASTAMOSIS-7 PROTEIN"/>
    <property type="match status" value="1"/>
</dbReference>
<feature type="chain" id="PRO_5042607140" description="Copper acquisition factor BIM1-like domain-containing protein" evidence="9">
    <location>
        <begin position="20"/>
        <end position="226"/>
    </location>
</feature>
<proteinExistence type="predicted"/>
<dbReference type="GO" id="GO:0005886">
    <property type="term" value="C:plasma membrane"/>
    <property type="evidence" value="ECO:0007669"/>
    <property type="project" value="UniProtKB-SubCell"/>
</dbReference>
<keyword evidence="4 9" id="KW-0732">Signal</keyword>
<evidence type="ECO:0000256" key="5">
    <source>
        <dbReference type="ARBA" id="ARBA00023136"/>
    </source>
</evidence>
<dbReference type="RefSeq" id="XP_062718563.1">
    <property type="nucleotide sequence ID" value="XM_062865192.1"/>
</dbReference>
<dbReference type="InterPro" id="IPR046936">
    <property type="entry name" value="BIM1-like"/>
</dbReference>
<dbReference type="CDD" id="cd21176">
    <property type="entry name" value="LPMO_auxiliary-like"/>
    <property type="match status" value="1"/>
</dbReference>
<reference evidence="11" key="1">
    <citation type="journal article" date="2023" name="Mol. Phylogenet. Evol.">
        <title>Genome-scale phylogeny and comparative genomics of the fungal order Sordariales.</title>
        <authorList>
            <person name="Hensen N."/>
            <person name="Bonometti L."/>
            <person name="Westerberg I."/>
            <person name="Brannstrom I.O."/>
            <person name="Guillou S."/>
            <person name="Cros-Aarteil S."/>
            <person name="Calhoun S."/>
            <person name="Haridas S."/>
            <person name="Kuo A."/>
            <person name="Mondo S."/>
            <person name="Pangilinan J."/>
            <person name="Riley R."/>
            <person name="LaButti K."/>
            <person name="Andreopoulos B."/>
            <person name="Lipzen A."/>
            <person name="Chen C."/>
            <person name="Yan M."/>
            <person name="Daum C."/>
            <person name="Ng V."/>
            <person name="Clum A."/>
            <person name="Steindorff A."/>
            <person name="Ohm R.A."/>
            <person name="Martin F."/>
            <person name="Silar P."/>
            <person name="Natvig D.O."/>
            <person name="Lalanne C."/>
            <person name="Gautier V."/>
            <person name="Ament-Velasquez S.L."/>
            <person name="Kruys A."/>
            <person name="Hutchinson M.I."/>
            <person name="Powell A.J."/>
            <person name="Barry K."/>
            <person name="Miller A.N."/>
            <person name="Grigoriev I.V."/>
            <person name="Debuchy R."/>
            <person name="Gladieux P."/>
            <person name="Hiltunen Thoren M."/>
            <person name="Johannesson H."/>
        </authorList>
    </citation>
    <scope>NUCLEOTIDE SEQUENCE</scope>
    <source>
        <strain evidence="11">CBS 333.67</strain>
    </source>
</reference>
<evidence type="ECO:0000256" key="7">
    <source>
        <dbReference type="ARBA" id="ARBA00023288"/>
    </source>
</evidence>
<organism evidence="11 12">
    <name type="scientific">Chaetomium strumarium</name>
    <dbReference type="NCBI Taxonomy" id="1170767"/>
    <lineage>
        <taxon>Eukaryota</taxon>
        <taxon>Fungi</taxon>
        <taxon>Dikarya</taxon>
        <taxon>Ascomycota</taxon>
        <taxon>Pezizomycotina</taxon>
        <taxon>Sordariomycetes</taxon>
        <taxon>Sordariomycetidae</taxon>
        <taxon>Sordariales</taxon>
        <taxon>Chaetomiaceae</taxon>
        <taxon>Chaetomium</taxon>
    </lineage>
</organism>
<keyword evidence="5" id="KW-0472">Membrane</keyword>
<evidence type="ECO:0000256" key="4">
    <source>
        <dbReference type="ARBA" id="ARBA00022729"/>
    </source>
</evidence>
<dbReference type="GeneID" id="87884021"/>
<dbReference type="PANTHER" id="PTHR34992:SF1">
    <property type="entry name" value="COPPER ACQUISITION FACTOR BIM1-LIKE DOMAIN-CONTAINING PROTEIN"/>
    <property type="match status" value="1"/>
</dbReference>
<evidence type="ECO:0000256" key="6">
    <source>
        <dbReference type="ARBA" id="ARBA00023180"/>
    </source>
</evidence>
<dbReference type="Proteomes" id="UP001273166">
    <property type="component" value="Unassembled WGS sequence"/>
</dbReference>
<feature type="compositionally biased region" description="Low complexity" evidence="8">
    <location>
        <begin position="175"/>
        <end position="193"/>
    </location>
</feature>
<keyword evidence="6" id="KW-0325">Glycoprotein</keyword>
<evidence type="ECO:0000256" key="3">
    <source>
        <dbReference type="ARBA" id="ARBA00022622"/>
    </source>
</evidence>
<name>A0AAJ0GMM7_9PEZI</name>
<reference evidence="11" key="2">
    <citation type="submission" date="2023-06" db="EMBL/GenBank/DDBJ databases">
        <authorList>
            <consortium name="Lawrence Berkeley National Laboratory"/>
            <person name="Mondo S.J."/>
            <person name="Hensen N."/>
            <person name="Bonometti L."/>
            <person name="Westerberg I."/>
            <person name="Brannstrom I.O."/>
            <person name="Guillou S."/>
            <person name="Cros-Aarteil S."/>
            <person name="Calhoun S."/>
            <person name="Haridas S."/>
            <person name="Kuo A."/>
            <person name="Pangilinan J."/>
            <person name="Riley R."/>
            <person name="Labutti K."/>
            <person name="Andreopoulos B."/>
            <person name="Lipzen A."/>
            <person name="Chen C."/>
            <person name="Yanf M."/>
            <person name="Daum C."/>
            <person name="Ng V."/>
            <person name="Clum A."/>
            <person name="Steindorff A."/>
            <person name="Ohm R."/>
            <person name="Martin F."/>
            <person name="Silar P."/>
            <person name="Natvig D."/>
            <person name="Lalanne C."/>
            <person name="Gautier V."/>
            <person name="Ament-Velasquez S.L."/>
            <person name="Kruys A."/>
            <person name="Hutchinson M.I."/>
            <person name="Powell A.J."/>
            <person name="Barry K."/>
            <person name="Miller A.N."/>
            <person name="Grigoriev I.V."/>
            <person name="Debuchy R."/>
            <person name="Gladieux P."/>
            <person name="Thoren M.H."/>
            <person name="Johannesson H."/>
        </authorList>
    </citation>
    <scope>NUCLEOTIDE SEQUENCE</scope>
    <source>
        <strain evidence="11">CBS 333.67</strain>
    </source>
</reference>
<comment type="subcellular location">
    <subcellularLocation>
        <location evidence="1">Cell membrane</location>
        <topology evidence="1">Lipid-anchor</topology>
        <topology evidence="1">GPI-anchor</topology>
    </subcellularLocation>
</comment>
<sequence length="226" mass="22812">MATLRSLVTTLCFLSAANAHFTLTQPPSLEGDSFNEGAEDNAPCGGGTPDLSSNTITDFHVDGEPVQVFLSHPQAKYLFRGTLDSKASGNWTQLFPIVQQSGRGNFCEPAVTAPSGWVGKKGFVGVACNAPDGMLYQCAAVNFVSGSSTSTCTNGSSVSASIDTDAALAALVGDSSSTGGPSSTSPNPAATSSHNAAPSLLTHATGLPIGSMAVTVVMLLLGAALL</sequence>
<keyword evidence="3" id="KW-0336">GPI-anchor</keyword>
<evidence type="ECO:0000256" key="9">
    <source>
        <dbReference type="SAM" id="SignalP"/>
    </source>
</evidence>
<keyword evidence="7" id="KW-0449">Lipoprotein</keyword>
<evidence type="ECO:0000256" key="8">
    <source>
        <dbReference type="SAM" id="MobiDB-lite"/>
    </source>
</evidence>
<protein>
    <recommendedName>
        <fullName evidence="10">Copper acquisition factor BIM1-like domain-containing protein</fullName>
    </recommendedName>
</protein>
<evidence type="ECO:0000313" key="12">
    <source>
        <dbReference type="Proteomes" id="UP001273166"/>
    </source>
</evidence>
<feature type="signal peptide" evidence="9">
    <location>
        <begin position="1"/>
        <end position="19"/>
    </location>
</feature>
<keyword evidence="2" id="KW-1003">Cell membrane</keyword>
<dbReference type="AlphaFoldDB" id="A0AAJ0GMM7"/>
<evidence type="ECO:0000259" key="10">
    <source>
        <dbReference type="Pfam" id="PF20238"/>
    </source>
</evidence>
<comment type="caution">
    <text evidence="11">The sequence shown here is derived from an EMBL/GenBank/DDBJ whole genome shotgun (WGS) entry which is preliminary data.</text>
</comment>
<feature type="domain" description="Copper acquisition factor BIM1-like" evidence="10">
    <location>
        <begin position="18"/>
        <end position="156"/>
    </location>
</feature>
<feature type="region of interest" description="Disordered" evidence="8">
    <location>
        <begin position="28"/>
        <end position="49"/>
    </location>
</feature>
<feature type="region of interest" description="Disordered" evidence="8">
    <location>
        <begin position="173"/>
        <end position="195"/>
    </location>
</feature>
<evidence type="ECO:0000256" key="2">
    <source>
        <dbReference type="ARBA" id="ARBA00022475"/>
    </source>
</evidence>
<dbReference type="GO" id="GO:0098552">
    <property type="term" value="C:side of membrane"/>
    <property type="evidence" value="ECO:0007669"/>
    <property type="project" value="UniProtKB-KW"/>
</dbReference>
<dbReference type="Pfam" id="PF20238">
    <property type="entry name" value="BIM1-like_dom"/>
    <property type="match status" value="1"/>
</dbReference>
<evidence type="ECO:0000256" key="1">
    <source>
        <dbReference type="ARBA" id="ARBA00004609"/>
    </source>
</evidence>
<keyword evidence="12" id="KW-1185">Reference proteome</keyword>
<dbReference type="EMBL" id="JAUDZG010000007">
    <property type="protein sequence ID" value="KAK3302783.1"/>
    <property type="molecule type" value="Genomic_DNA"/>
</dbReference>